<dbReference type="GO" id="GO:0006189">
    <property type="term" value="P:'de novo' IMP biosynthetic process"/>
    <property type="evidence" value="ECO:0007669"/>
    <property type="project" value="UniProtKB-UniPathway"/>
</dbReference>
<evidence type="ECO:0000256" key="2">
    <source>
        <dbReference type="ARBA" id="ARBA00004686"/>
    </source>
</evidence>
<evidence type="ECO:0000256" key="13">
    <source>
        <dbReference type="ARBA" id="ARBA00029444"/>
    </source>
</evidence>
<keyword evidence="8" id="KW-0658">Purine biosynthesis</keyword>
<dbReference type="InterPro" id="IPR004733">
    <property type="entry name" value="PurM_cligase"/>
</dbReference>
<keyword evidence="11" id="KW-0511">Multifunctional enzyme</keyword>
<evidence type="ECO:0000256" key="5">
    <source>
        <dbReference type="ARBA" id="ARBA00022598"/>
    </source>
</evidence>
<name>A0A139AWN5_GONPJ</name>
<dbReference type="InterPro" id="IPR016188">
    <property type="entry name" value="PurM-like_N"/>
</dbReference>
<keyword evidence="5 18" id="KW-0436">Ligase</keyword>
<dbReference type="FunFam" id="3.90.600.10:FF:000001">
    <property type="entry name" value="Trifunctional purine biosynthetic protein adenosine-3"/>
    <property type="match status" value="1"/>
</dbReference>
<organism evidence="18 19">
    <name type="scientific">Gonapodya prolifera (strain JEL478)</name>
    <name type="common">Monoblepharis prolifera</name>
    <dbReference type="NCBI Taxonomy" id="1344416"/>
    <lineage>
        <taxon>Eukaryota</taxon>
        <taxon>Fungi</taxon>
        <taxon>Fungi incertae sedis</taxon>
        <taxon>Chytridiomycota</taxon>
        <taxon>Chytridiomycota incertae sedis</taxon>
        <taxon>Monoblepharidomycetes</taxon>
        <taxon>Monoblepharidales</taxon>
        <taxon>Gonapodyaceae</taxon>
        <taxon>Gonapodya</taxon>
    </lineage>
</organism>
<dbReference type="FunFam" id="3.90.650.10:FF:000007">
    <property type="entry name" value="Trifunctional purine biosynthetic protein adenosine-3"/>
    <property type="match status" value="1"/>
</dbReference>
<evidence type="ECO:0000256" key="6">
    <source>
        <dbReference type="ARBA" id="ARBA00022723"/>
    </source>
</evidence>
<dbReference type="GO" id="GO:0046872">
    <property type="term" value="F:metal ion binding"/>
    <property type="evidence" value="ECO:0007669"/>
    <property type="project" value="UniProtKB-KW"/>
</dbReference>
<feature type="domain" description="ATP-grasp" evidence="17">
    <location>
        <begin position="114"/>
        <end position="320"/>
    </location>
</feature>
<dbReference type="Pfam" id="PF02843">
    <property type="entry name" value="GARS_C"/>
    <property type="match status" value="1"/>
</dbReference>
<comment type="catalytic activity">
    <reaction evidence="14">
        <text>5-phospho-beta-D-ribosylamine + glycine + ATP = N(1)-(5-phospho-beta-D-ribosyl)glycinamide + ADP + phosphate + H(+)</text>
        <dbReference type="Rhea" id="RHEA:17453"/>
        <dbReference type="ChEBI" id="CHEBI:15378"/>
        <dbReference type="ChEBI" id="CHEBI:30616"/>
        <dbReference type="ChEBI" id="CHEBI:43474"/>
        <dbReference type="ChEBI" id="CHEBI:57305"/>
        <dbReference type="ChEBI" id="CHEBI:58681"/>
        <dbReference type="ChEBI" id="CHEBI:143788"/>
        <dbReference type="ChEBI" id="CHEBI:456216"/>
        <dbReference type="EC" id="6.3.4.13"/>
    </reaction>
</comment>
<evidence type="ECO:0000313" key="18">
    <source>
        <dbReference type="EMBL" id="KXS20885.1"/>
    </source>
</evidence>
<accession>A0A139AWN5</accession>
<keyword evidence="19" id="KW-1185">Reference proteome</keyword>
<dbReference type="Gene3D" id="3.90.600.10">
    <property type="entry name" value="Phosphoribosylglycinamide synthetase, C-terminal domain"/>
    <property type="match status" value="1"/>
</dbReference>
<gene>
    <name evidence="18" type="ORF">M427DRAFT_499108</name>
</gene>
<dbReference type="EMBL" id="KQ965734">
    <property type="protein sequence ID" value="KXS20885.1"/>
    <property type="molecule type" value="Genomic_DNA"/>
</dbReference>
<keyword evidence="10" id="KW-0464">Manganese</keyword>
<evidence type="ECO:0000256" key="1">
    <source>
        <dbReference type="ARBA" id="ARBA00001946"/>
    </source>
</evidence>
<evidence type="ECO:0000256" key="11">
    <source>
        <dbReference type="ARBA" id="ARBA00023268"/>
    </source>
</evidence>
<dbReference type="FunFam" id="3.30.470.20:FF:000018">
    <property type="entry name" value="Trifunctional purine biosynthetic protein adenosine-3"/>
    <property type="match status" value="1"/>
</dbReference>
<dbReference type="InterPro" id="IPR013815">
    <property type="entry name" value="ATP_grasp_subdomain_1"/>
</dbReference>
<comment type="function">
    <text evidence="12">Catalyzes the second and fifth step in the 'de novo' purine biosynthesis pathway; contains phosphoribosylamine--glycine ligase (GARS) and phosphoribosylformylglycinamidine cyclo-ligase (AIRS) activities.</text>
</comment>
<dbReference type="HAMAP" id="MF_00138">
    <property type="entry name" value="GARS"/>
    <property type="match status" value="1"/>
</dbReference>
<dbReference type="Pfam" id="PF00586">
    <property type="entry name" value="AIRS"/>
    <property type="match status" value="1"/>
</dbReference>
<dbReference type="GO" id="GO:0046084">
    <property type="term" value="P:adenine biosynthetic process"/>
    <property type="evidence" value="ECO:0007669"/>
    <property type="project" value="TreeGrafter"/>
</dbReference>
<dbReference type="SUPFAM" id="SSF56042">
    <property type="entry name" value="PurM C-terminal domain-like"/>
    <property type="match status" value="1"/>
</dbReference>
<dbReference type="STRING" id="1344416.A0A139AWN5"/>
<comment type="catalytic activity">
    <reaction evidence="15">
        <text>2-formamido-N(1)-(5-O-phospho-beta-D-ribosyl)acetamidine + ATP = 5-amino-1-(5-phospho-beta-D-ribosyl)imidazole + ADP + phosphate + H(+)</text>
        <dbReference type="Rhea" id="RHEA:23032"/>
        <dbReference type="ChEBI" id="CHEBI:15378"/>
        <dbReference type="ChEBI" id="CHEBI:30616"/>
        <dbReference type="ChEBI" id="CHEBI:43474"/>
        <dbReference type="ChEBI" id="CHEBI:137981"/>
        <dbReference type="ChEBI" id="CHEBI:147287"/>
        <dbReference type="ChEBI" id="CHEBI:456216"/>
        <dbReference type="EC" id="6.3.3.1"/>
    </reaction>
</comment>
<dbReference type="Pfam" id="PF02844">
    <property type="entry name" value="GARS_N"/>
    <property type="match status" value="1"/>
</dbReference>
<dbReference type="Proteomes" id="UP000070544">
    <property type="component" value="Unassembled WGS sequence"/>
</dbReference>
<protein>
    <submittedName>
        <fullName evidence="18">Phosphoribosylamine--glycine ligase</fullName>
    </submittedName>
</protein>
<dbReference type="InterPro" id="IPR036676">
    <property type="entry name" value="PurM-like_C_sf"/>
</dbReference>
<dbReference type="HAMAP" id="MF_00741">
    <property type="entry name" value="AIRS"/>
    <property type="match status" value="1"/>
</dbReference>
<dbReference type="SMART" id="SM01210">
    <property type="entry name" value="GARS_C"/>
    <property type="match status" value="1"/>
</dbReference>
<evidence type="ECO:0000256" key="15">
    <source>
        <dbReference type="ARBA" id="ARBA00049057"/>
    </source>
</evidence>
<dbReference type="GO" id="GO:0004637">
    <property type="term" value="F:phosphoribosylamine-glycine ligase activity"/>
    <property type="evidence" value="ECO:0007669"/>
    <property type="project" value="UniProtKB-EC"/>
</dbReference>
<dbReference type="Pfam" id="PF02769">
    <property type="entry name" value="AIRS_C"/>
    <property type="match status" value="1"/>
</dbReference>
<dbReference type="Gene3D" id="3.30.470.20">
    <property type="entry name" value="ATP-grasp fold, B domain"/>
    <property type="match status" value="1"/>
</dbReference>
<dbReference type="AlphaFoldDB" id="A0A139AWN5"/>
<evidence type="ECO:0000259" key="17">
    <source>
        <dbReference type="PROSITE" id="PS50975"/>
    </source>
</evidence>
<dbReference type="InterPro" id="IPR036921">
    <property type="entry name" value="PurM-like_N_sf"/>
</dbReference>
<dbReference type="GO" id="GO:0005524">
    <property type="term" value="F:ATP binding"/>
    <property type="evidence" value="ECO:0007669"/>
    <property type="project" value="UniProtKB-UniRule"/>
</dbReference>
<reference evidence="18 19" key="1">
    <citation type="journal article" date="2015" name="Genome Biol. Evol.">
        <title>Phylogenomic analyses indicate that early fungi evolved digesting cell walls of algal ancestors of land plants.</title>
        <authorList>
            <person name="Chang Y."/>
            <person name="Wang S."/>
            <person name="Sekimoto S."/>
            <person name="Aerts A.L."/>
            <person name="Choi C."/>
            <person name="Clum A."/>
            <person name="LaButti K.M."/>
            <person name="Lindquist E.A."/>
            <person name="Yee Ngan C."/>
            <person name="Ohm R.A."/>
            <person name="Salamov A.A."/>
            <person name="Grigoriev I.V."/>
            <person name="Spatafora J.W."/>
            <person name="Berbee M.L."/>
        </authorList>
    </citation>
    <scope>NUCLEOTIDE SEQUENCE [LARGE SCALE GENOMIC DNA]</scope>
    <source>
        <strain evidence="18 19">JEL478</strain>
    </source>
</reference>
<evidence type="ECO:0000313" key="19">
    <source>
        <dbReference type="Proteomes" id="UP000070544"/>
    </source>
</evidence>
<dbReference type="Pfam" id="PF01071">
    <property type="entry name" value="GARS_A"/>
    <property type="match status" value="1"/>
</dbReference>
<dbReference type="PROSITE" id="PS00184">
    <property type="entry name" value="GARS"/>
    <property type="match status" value="1"/>
</dbReference>
<comment type="cofactor">
    <cofactor evidence="1">
        <name>Mg(2+)</name>
        <dbReference type="ChEBI" id="CHEBI:18420"/>
    </cofactor>
</comment>
<evidence type="ECO:0000256" key="8">
    <source>
        <dbReference type="ARBA" id="ARBA00022755"/>
    </source>
</evidence>
<dbReference type="FunFam" id="3.30.1330.10:FF:000001">
    <property type="entry name" value="Phosphoribosylformylglycinamidine cyclo-ligase"/>
    <property type="match status" value="1"/>
</dbReference>
<dbReference type="GO" id="GO:0005829">
    <property type="term" value="C:cytosol"/>
    <property type="evidence" value="ECO:0007669"/>
    <property type="project" value="TreeGrafter"/>
</dbReference>
<keyword evidence="6" id="KW-0479">Metal-binding</keyword>
<dbReference type="Gene3D" id="3.90.650.10">
    <property type="entry name" value="PurM-like C-terminal domain"/>
    <property type="match status" value="1"/>
</dbReference>
<proteinExistence type="inferred from homology"/>
<evidence type="ECO:0000256" key="16">
    <source>
        <dbReference type="PROSITE-ProRule" id="PRU00409"/>
    </source>
</evidence>
<comment type="pathway">
    <text evidence="3">Purine metabolism; IMP biosynthesis via de novo pathway; N(1)-(5-phospho-D-ribosyl)glycinamide from 5-phospho-alpha-D-ribose 1-diphosphate: step 2/2.</text>
</comment>
<sequence length="794" mass="83684">MSTPRNILLVGSGGREHAIAWKIAQSPRLGRLFVAPGNGGTASISPKVVNVPLDVSDFPTLITFAQENDVHLLIPGPEQPLCEGIADAFKKVGIPCFGPSKLAARIEGSKSFSKNFMKRNKIPTAHYGNFTDFDAAKEFLGRFSGKVVLKASGLAAGKGVLLPETQQEALEGLKAIMVDKEFGIAGTEIVIEEYLEGEEVSVLAISDGYTVIPLPGAQDHKRIFDGDKGPNTGGMGAYAPCPLATPTFMETVKKMILQPAIDGMRKEGYPFIGVLYAGLMVTKDGVKTLEFNCRFGDPETQVVVPLIDGDLVEIAMAAAEGRLDSVTFGVKEAQFACTVVAASAGYPGAYSKGQDITISATNEPNVFVFHAGTKQENGRLVTSGGRVLTVTGVSSSLETAIEKAYKGMNTVCFDGIQFRKDIGHRALARLVQNGNSGSRGLTYADAGVDIDAGDALVETIKPFVKATKRSGADADIGGFGGLFDLKAAGFRDPVLVSGTDGVGTKLRVALSAGIHDTVGIDLVAMSVNDILVQGAEPLFFLDYYACAKLDVTTAAEVVKGVALGCKDAGCALVGGETAEMPGMYHDGDYDVAGFAVGAVEREAVLPRLQEMGVGDEILALPSSGLHSNGFSLVRKIVSLSGLNYSSPCPFTHHGTDQRLGQALLTPTRIYVRQLLPSIRQGLIKGMAHITGGGLPGNIPRALPKHLAAVVDATAWDLPPVFKWLKKTGNVAADDLSRAFNCGIGMVLIVAPENVNTVIASLQASGESTVLRVGKLAERHAHGGKDFVLQNSQRW</sequence>
<evidence type="ECO:0000256" key="9">
    <source>
        <dbReference type="ARBA" id="ARBA00022840"/>
    </source>
</evidence>
<dbReference type="InterPro" id="IPR010918">
    <property type="entry name" value="PurM-like_C_dom"/>
</dbReference>
<keyword evidence="7 16" id="KW-0547">Nucleotide-binding</keyword>
<dbReference type="PANTHER" id="PTHR10520">
    <property type="entry name" value="TRIFUNCTIONAL PURINE BIOSYNTHETIC PROTEIN ADENOSINE-3-RELATED"/>
    <property type="match status" value="1"/>
</dbReference>
<dbReference type="OMA" id="EVMQACC"/>
<dbReference type="InterPro" id="IPR000115">
    <property type="entry name" value="PRibGlycinamide_synth"/>
</dbReference>
<dbReference type="GO" id="GO:0004641">
    <property type="term" value="F:phosphoribosylformylglycinamidine cyclo-ligase activity"/>
    <property type="evidence" value="ECO:0007669"/>
    <property type="project" value="UniProtKB-EC"/>
</dbReference>
<dbReference type="SUPFAM" id="SSF51246">
    <property type="entry name" value="Rudiment single hybrid motif"/>
    <property type="match status" value="1"/>
</dbReference>
<dbReference type="FunFam" id="3.40.50.20:FF:000006">
    <property type="entry name" value="Phosphoribosylamine--glycine ligase, chloroplastic"/>
    <property type="match status" value="1"/>
</dbReference>
<dbReference type="InterPro" id="IPR011054">
    <property type="entry name" value="Rudment_hybrid_motif"/>
</dbReference>
<dbReference type="InterPro" id="IPR016185">
    <property type="entry name" value="PreATP-grasp_dom_sf"/>
</dbReference>
<evidence type="ECO:0000256" key="4">
    <source>
        <dbReference type="ARBA" id="ARBA00007423"/>
    </source>
</evidence>
<dbReference type="Gene3D" id="3.30.1330.10">
    <property type="entry name" value="PurM-like, N-terminal domain"/>
    <property type="match status" value="1"/>
</dbReference>
<dbReference type="InterPro" id="IPR020562">
    <property type="entry name" value="PRibGlycinamide_synth_N"/>
</dbReference>
<keyword evidence="9 16" id="KW-0067">ATP-binding</keyword>
<dbReference type="NCBIfam" id="TIGR00878">
    <property type="entry name" value="purM"/>
    <property type="match status" value="1"/>
</dbReference>
<dbReference type="SUPFAM" id="SSF52440">
    <property type="entry name" value="PreATP-grasp domain"/>
    <property type="match status" value="1"/>
</dbReference>
<dbReference type="UniPathway" id="UPA00074">
    <property type="reaction ID" value="UER00125"/>
</dbReference>
<evidence type="ECO:0000256" key="7">
    <source>
        <dbReference type="ARBA" id="ARBA00022741"/>
    </source>
</evidence>
<comment type="pathway">
    <text evidence="2">Purine metabolism; IMP biosynthesis via de novo pathway; 5-amino-1-(5-phospho-D-ribosyl)imidazole from N(2)-formyl-N(1)-(5-phospho-D-ribosyl)glycinamide: step 2/2.</text>
</comment>
<evidence type="ECO:0000256" key="12">
    <source>
        <dbReference type="ARBA" id="ARBA00029388"/>
    </source>
</evidence>
<dbReference type="PROSITE" id="PS50975">
    <property type="entry name" value="ATP_GRASP"/>
    <property type="match status" value="1"/>
</dbReference>
<dbReference type="InterPro" id="IPR020559">
    <property type="entry name" value="PRibGlycinamide_synth_CS"/>
</dbReference>
<dbReference type="SMART" id="SM01209">
    <property type="entry name" value="GARS_A"/>
    <property type="match status" value="1"/>
</dbReference>
<evidence type="ECO:0000256" key="10">
    <source>
        <dbReference type="ARBA" id="ARBA00023211"/>
    </source>
</evidence>
<evidence type="ECO:0000256" key="14">
    <source>
        <dbReference type="ARBA" id="ARBA00047843"/>
    </source>
</evidence>
<dbReference type="SUPFAM" id="SSF55326">
    <property type="entry name" value="PurM N-terminal domain-like"/>
    <property type="match status" value="1"/>
</dbReference>
<dbReference type="Gene3D" id="3.30.1490.20">
    <property type="entry name" value="ATP-grasp fold, A domain"/>
    <property type="match status" value="1"/>
</dbReference>
<comment type="similarity">
    <text evidence="13">In the C-terminal section; belongs to the AIR synthase family.</text>
</comment>
<evidence type="ECO:0000256" key="3">
    <source>
        <dbReference type="ARBA" id="ARBA00005174"/>
    </source>
</evidence>
<dbReference type="Gene3D" id="3.40.50.20">
    <property type="match status" value="1"/>
</dbReference>
<comment type="similarity">
    <text evidence="4">In the N-terminal section; belongs to the GARS family.</text>
</comment>
<dbReference type="NCBIfam" id="TIGR00877">
    <property type="entry name" value="purD"/>
    <property type="match status" value="1"/>
</dbReference>
<dbReference type="InterPro" id="IPR037123">
    <property type="entry name" value="PRibGlycinamide_synth_C_sf"/>
</dbReference>
<dbReference type="PANTHER" id="PTHR10520:SF12">
    <property type="entry name" value="TRIFUNCTIONAL PURINE BIOSYNTHETIC PROTEIN ADENOSINE-3"/>
    <property type="match status" value="1"/>
</dbReference>
<dbReference type="SUPFAM" id="SSF56059">
    <property type="entry name" value="Glutathione synthetase ATP-binding domain-like"/>
    <property type="match status" value="1"/>
</dbReference>
<dbReference type="OrthoDB" id="2018833at2759"/>
<dbReference type="InterPro" id="IPR011761">
    <property type="entry name" value="ATP-grasp"/>
</dbReference>
<dbReference type="InterPro" id="IPR020560">
    <property type="entry name" value="PRibGlycinamide_synth_C-dom"/>
</dbReference>
<dbReference type="CDD" id="cd02196">
    <property type="entry name" value="PurM"/>
    <property type="match status" value="1"/>
</dbReference>
<dbReference type="InterPro" id="IPR020561">
    <property type="entry name" value="PRibGlycinamid_synth_ATP-grasp"/>
</dbReference>